<reference evidence="2 3" key="1">
    <citation type="journal article" date="2018" name="Int. J. Syst. Evol. Microbiol.">
        <title>Mesosutterella multiformis gen. nov., sp. nov., a member of the family Sutterellaceae and Sutterella megalosphaeroides sp. nov., isolated from human faeces.</title>
        <authorList>
            <person name="Sakamoto M."/>
            <person name="Ikeyama N."/>
            <person name="Kunihiro T."/>
            <person name="Iino T."/>
            <person name="Yuki M."/>
            <person name="Ohkuma M."/>
        </authorList>
    </citation>
    <scope>NUCLEOTIDE SEQUENCE [LARGE SCALE GENOMIC DNA]</scope>
    <source>
        <strain evidence="2 3">6FBBBH3</strain>
    </source>
</reference>
<dbReference type="EMBL" id="AP018786">
    <property type="protein sequence ID" value="BBF23624.1"/>
    <property type="molecule type" value="Genomic_DNA"/>
</dbReference>
<dbReference type="OrthoDB" id="7060130at2"/>
<feature type="region of interest" description="Disordered" evidence="1">
    <location>
        <begin position="204"/>
        <end position="244"/>
    </location>
</feature>
<proteinExistence type="predicted"/>
<evidence type="ECO:0008006" key="4">
    <source>
        <dbReference type="Google" id="ProtNLM"/>
    </source>
</evidence>
<dbReference type="KEGG" id="sutt:SUTMEG_15150"/>
<evidence type="ECO:0000256" key="1">
    <source>
        <dbReference type="SAM" id="MobiDB-lite"/>
    </source>
</evidence>
<dbReference type="RefSeq" id="WP_120177211.1">
    <property type="nucleotide sequence ID" value="NZ_AP018786.1"/>
</dbReference>
<name>A0A2Z6IB49_9BURK</name>
<dbReference type="InterPro" id="IPR023994">
    <property type="entry name" value="NiFe-hyd_HybE"/>
</dbReference>
<dbReference type="InterPro" id="IPR038530">
    <property type="entry name" value="NiFe-hyd_HybE_sf"/>
</dbReference>
<evidence type="ECO:0000313" key="3">
    <source>
        <dbReference type="Proteomes" id="UP000271003"/>
    </source>
</evidence>
<dbReference type="NCBIfam" id="TIGR03993">
    <property type="entry name" value="hydrog_HybE"/>
    <property type="match status" value="1"/>
</dbReference>
<dbReference type="Proteomes" id="UP000271003">
    <property type="component" value="Chromosome"/>
</dbReference>
<sequence>MSDVRQLRVHSLNPSSFFEAGFRHAAETRMKGLPVLNPKVAVRAHGFRRWGNDWIGAMTTPWAIFCVFACGCRETWPETRRAGSTFVVELPAGDFTFTTVEDEALGAYGMLSLKSPVNDVGDGETADLIAQMALDMMLTADRIPEDDEDATPLIAPNADGKLHRVIPIRIAPPKNIEETPVLTPKALEPEKPEEREPFFDRIERAGKTSVSRRKLFAPFGGKKTQQNEPSTGAVERTPGAQSDD</sequence>
<dbReference type="AlphaFoldDB" id="A0A2Z6IB49"/>
<dbReference type="Gene3D" id="3.30.1460.40">
    <property type="entry name" value="[NiFe]-hydrogenase assembly chaperone, HybE"/>
    <property type="match status" value="1"/>
</dbReference>
<accession>A0A2Z6IB49</accession>
<gene>
    <name evidence="2" type="ORF">SUTMEG_15150</name>
</gene>
<evidence type="ECO:0000313" key="2">
    <source>
        <dbReference type="EMBL" id="BBF23624.1"/>
    </source>
</evidence>
<dbReference type="Pfam" id="PF11939">
    <property type="entry name" value="NiFe-hyd_HybE"/>
    <property type="match status" value="1"/>
</dbReference>
<protein>
    <recommendedName>
        <fullName evidence="4">Hydrogenase expression/formation protein HupJ</fullName>
    </recommendedName>
</protein>
<keyword evidence="3" id="KW-1185">Reference proteome</keyword>
<organism evidence="2 3">
    <name type="scientific">Sutterella megalosphaeroides</name>
    <dbReference type="NCBI Taxonomy" id="2494234"/>
    <lineage>
        <taxon>Bacteria</taxon>
        <taxon>Pseudomonadati</taxon>
        <taxon>Pseudomonadota</taxon>
        <taxon>Betaproteobacteria</taxon>
        <taxon>Burkholderiales</taxon>
        <taxon>Sutterellaceae</taxon>
        <taxon>Sutterella</taxon>
    </lineage>
</organism>